<protein>
    <submittedName>
        <fullName evidence="1">Uncharacterized protein</fullName>
    </submittedName>
</protein>
<name>A0A7Z7MW81_9PROT</name>
<dbReference type="Proteomes" id="UP000242886">
    <property type="component" value="Chromosome SDENCHOL"/>
</dbReference>
<gene>
    <name evidence="1" type="ORF">SDENCHOL_20719</name>
</gene>
<accession>A0A7Z7MW81</accession>
<dbReference type="AlphaFoldDB" id="A0A7Z7MW81"/>
<sequence length="24" mass="2668">MARKPNGTRSGGVLFRLSIRSHNI</sequence>
<reference evidence="1" key="1">
    <citation type="submission" date="2017-03" db="EMBL/GenBank/DDBJ databases">
        <authorList>
            <consortium name="AG Boll"/>
        </authorList>
    </citation>
    <scope>NUCLEOTIDE SEQUENCE [LARGE SCALE GENOMIC DNA]</scope>
    <source>
        <strain evidence="1">Chol</strain>
    </source>
</reference>
<evidence type="ECO:0000313" key="2">
    <source>
        <dbReference type="Proteomes" id="UP000242886"/>
    </source>
</evidence>
<keyword evidence="2" id="KW-1185">Reference proteome</keyword>
<organism evidence="1 2">
    <name type="scientific">Sterolibacterium denitrificans</name>
    <dbReference type="NCBI Taxonomy" id="157592"/>
    <lineage>
        <taxon>Bacteria</taxon>
        <taxon>Pseudomonadati</taxon>
        <taxon>Pseudomonadota</taxon>
        <taxon>Betaproteobacteria</taxon>
        <taxon>Nitrosomonadales</taxon>
        <taxon>Sterolibacteriaceae</taxon>
        <taxon>Sterolibacterium</taxon>
    </lineage>
</organism>
<dbReference type="EMBL" id="LT837803">
    <property type="protein sequence ID" value="SMB28923.1"/>
    <property type="molecule type" value="Genomic_DNA"/>
</dbReference>
<proteinExistence type="predicted"/>
<evidence type="ECO:0000313" key="1">
    <source>
        <dbReference type="EMBL" id="SMB28923.1"/>
    </source>
</evidence>